<feature type="compositionally biased region" description="Low complexity" evidence="1">
    <location>
        <begin position="218"/>
        <end position="238"/>
    </location>
</feature>
<dbReference type="RefSeq" id="WP_013628251.1">
    <property type="nucleotide sequence ID" value="NC_015174.1"/>
</dbReference>
<feature type="compositionally biased region" description="Low complexity" evidence="1">
    <location>
        <begin position="270"/>
        <end position="281"/>
    </location>
</feature>
<evidence type="ECO:0000313" key="3">
    <source>
        <dbReference type="EMBL" id="ADY59524.1"/>
    </source>
</evidence>
<reference evidence="4" key="1">
    <citation type="submission" date="2011-02" db="EMBL/GenBank/DDBJ databases">
        <title>The complete genome of Planctomyces brasiliensis DSM 5305.</title>
        <authorList>
            <person name="Lucas S."/>
            <person name="Copeland A."/>
            <person name="Lapidus A."/>
            <person name="Bruce D."/>
            <person name="Goodwin L."/>
            <person name="Pitluck S."/>
            <person name="Kyrpides N."/>
            <person name="Mavromatis K."/>
            <person name="Pagani I."/>
            <person name="Ivanova N."/>
            <person name="Ovchinnikova G."/>
            <person name="Lu M."/>
            <person name="Detter J.C."/>
            <person name="Han C."/>
            <person name="Land M."/>
            <person name="Hauser L."/>
            <person name="Markowitz V."/>
            <person name="Cheng J.-F."/>
            <person name="Hugenholtz P."/>
            <person name="Woyke T."/>
            <person name="Wu D."/>
            <person name="Tindall B."/>
            <person name="Pomrenke H.G."/>
            <person name="Brambilla E."/>
            <person name="Klenk H.-P."/>
            <person name="Eisen J.A."/>
        </authorList>
    </citation>
    <scope>NUCLEOTIDE SEQUENCE [LARGE SCALE GENOMIC DNA]</scope>
    <source>
        <strain evidence="4">ATCC 49424 / DSM 5305 / JCM 21570 / NBRC 103401 / IFAM 1448</strain>
    </source>
</reference>
<dbReference type="KEGG" id="pbs:Plabr_1915"/>
<accession>F0SH39</accession>
<dbReference type="OrthoDB" id="212148at2"/>
<feature type="region of interest" description="Disordered" evidence="1">
    <location>
        <begin position="270"/>
        <end position="321"/>
    </location>
</feature>
<feature type="compositionally biased region" description="Pro residues" evidence="1">
    <location>
        <begin position="173"/>
        <end position="187"/>
    </location>
</feature>
<feature type="signal peptide" evidence="2">
    <location>
        <begin position="1"/>
        <end position="22"/>
    </location>
</feature>
<organism evidence="3 4">
    <name type="scientific">Rubinisphaera brasiliensis (strain ATCC 49424 / DSM 5305 / JCM 21570 / IAM 15109 / NBRC 103401 / IFAM 1448)</name>
    <name type="common">Planctomyces brasiliensis</name>
    <dbReference type="NCBI Taxonomy" id="756272"/>
    <lineage>
        <taxon>Bacteria</taxon>
        <taxon>Pseudomonadati</taxon>
        <taxon>Planctomycetota</taxon>
        <taxon>Planctomycetia</taxon>
        <taxon>Planctomycetales</taxon>
        <taxon>Planctomycetaceae</taxon>
        <taxon>Rubinisphaera</taxon>
    </lineage>
</organism>
<dbReference type="EMBL" id="CP002546">
    <property type="protein sequence ID" value="ADY59524.1"/>
    <property type="molecule type" value="Genomic_DNA"/>
</dbReference>
<evidence type="ECO:0000313" key="4">
    <source>
        <dbReference type="Proteomes" id="UP000006860"/>
    </source>
</evidence>
<dbReference type="Proteomes" id="UP000006860">
    <property type="component" value="Chromosome"/>
</dbReference>
<evidence type="ECO:0008006" key="5">
    <source>
        <dbReference type="Google" id="ProtNLM"/>
    </source>
</evidence>
<evidence type="ECO:0000256" key="1">
    <source>
        <dbReference type="SAM" id="MobiDB-lite"/>
    </source>
</evidence>
<name>F0SH39_RUBBR</name>
<feature type="region of interest" description="Disordered" evidence="1">
    <location>
        <begin position="135"/>
        <end position="257"/>
    </location>
</feature>
<feature type="compositionally biased region" description="Polar residues" evidence="1">
    <location>
        <begin position="244"/>
        <end position="257"/>
    </location>
</feature>
<feature type="chain" id="PRO_5003260355" description="Signal peptide-domain containing protein" evidence="2">
    <location>
        <begin position="23"/>
        <end position="321"/>
    </location>
</feature>
<evidence type="ECO:0000256" key="2">
    <source>
        <dbReference type="SAM" id="SignalP"/>
    </source>
</evidence>
<keyword evidence="4" id="KW-1185">Reference proteome</keyword>
<dbReference type="HOGENOM" id="CLU_865685_0_0_0"/>
<keyword evidence="2" id="KW-0732">Signal</keyword>
<gene>
    <name evidence="3" type="ordered locus">Plabr_1915</name>
</gene>
<feature type="compositionally biased region" description="Low complexity" evidence="1">
    <location>
        <begin position="155"/>
        <end position="168"/>
    </location>
</feature>
<dbReference type="AlphaFoldDB" id="F0SH39"/>
<feature type="compositionally biased region" description="Basic and acidic residues" evidence="1">
    <location>
        <begin position="135"/>
        <end position="154"/>
    </location>
</feature>
<proteinExistence type="predicted"/>
<sequence length="321" mass="36772">MSASKIIMSIGLVLAASHAVQAQDPLTIYDQNEYSGGYAEGAYSPLGDEMLYPFDAQDQWQHGYIQYMPFYGAYKHFRPYNYKHVASQTQAASGWGMSPKMPYSQQFWHRYHAHARMAHPTGGEYQSYIDIPVDQKKKEEEEKAAREKEQKQQREANPGNGNQNDGNNFRPFVAPPQPGPGFSPPDPNSVYIPRQDNNYSGISYHQQPYQPQQPPHGYPQQGYRQQGQMQYGQQAYNQPPMPPQNRQGRYQQPGSQPAYQVYGAQVIMPQGQPQPQYGQQYEAETYYEQPQGQPMYSEQEYVDPQSDYRSGQAQQPMLMVP</sequence>
<protein>
    <recommendedName>
        <fullName evidence="5">Signal peptide-domain containing protein</fullName>
    </recommendedName>
</protein>